<protein>
    <recommendedName>
        <fullName evidence="3">Tail terminator</fullName>
    </recommendedName>
</protein>
<name>A0ABP9UNZ4_9BACT</name>
<comment type="caution">
    <text evidence="1">The sequence shown here is derived from an EMBL/GenBank/DDBJ whole genome shotgun (WGS) entry which is preliminary data.</text>
</comment>
<gene>
    <name evidence="1" type="ORF">Hsar01_01271</name>
</gene>
<dbReference type="RefSeq" id="WP_353566202.1">
    <property type="nucleotide sequence ID" value="NZ_BAABRI010000006.1"/>
</dbReference>
<organism evidence="1 2">
    <name type="scientific">Haloferula sargassicola</name>
    <dbReference type="NCBI Taxonomy" id="490096"/>
    <lineage>
        <taxon>Bacteria</taxon>
        <taxon>Pseudomonadati</taxon>
        <taxon>Verrucomicrobiota</taxon>
        <taxon>Verrucomicrobiia</taxon>
        <taxon>Verrucomicrobiales</taxon>
        <taxon>Verrucomicrobiaceae</taxon>
        <taxon>Haloferula</taxon>
    </lineage>
</organism>
<evidence type="ECO:0000313" key="1">
    <source>
        <dbReference type="EMBL" id="GAA5482056.1"/>
    </source>
</evidence>
<evidence type="ECO:0000313" key="2">
    <source>
        <dbReference type="Proteomes" id="UP001476282"/>
    </source>
</evidence>
<keyword evidence="2" id="KW-1185">Reference proteome</keyword>
<proteinExistence type="predicted"/>
<evidence type="ECO:0008006" key="3">
    <source>
        <dbReference type="Google" id="ProtNLM"/>
    </source>
</evidence>
<dbReference type="Proteomes" id="UP001476282">
    <property type="component" value="Unassembled WGS sequence"/>
</dbReference>
<reference evidence="1 2" key="1">
    <citation type="submission" date="2024-02" db="EMBL/GenBank/DDBJ databases">
        <title>Haloferula sargassicola NBRC 104335.</title>
        <authorList>
            <person name="Ichikawa N."/>
            <person name="Katano-Makiyama Y."/>
            <person name="Hidaka K."/>
        </authorList>
    </citation>
    <scope>NUCLEOTIDE SEQUENCE [LARGE SCALE GENOMIC DNA]</scope>
    <source>
        <strain evidence="1 2">NBRC 104335</strain>
    </source>
</reference>
<dbReference type="EMBL" id="BAABRI010000006">
    <property type="protein sequence ID" value="GAA5482056.1"/>
    <property type="molecule type" value="Genomic_DNA"/>
</dbReference>
<sequence>MSKLLDLRKAIRTVLTTGANPLWEEAAVIIRRRTKIWNDVAIAVENSRHRSCLVVGVAKGDPDRSRKPKSRLTIMDVTVPVTLIELPQVDPEGEEEDELWEATVMALQGNDLGRVGTGCQHDFAFDGFDEVPDDKYVIRQTLFRTRVILNPDSP</sequence>
<accession>A0ABP9UNZ4</accession>